<dbReference type="RefSeq" id="WP_262171126.1">
    <property type="nucleotide sequence ID" value="NZ_CP104965.1"/>
</dbReference>
<keyword evidence="2" id="KW-0012">Acyltransferase</keyword>
<reference evidence="5 6" key="1">
    <citation type="submission" date="2022-09" db="EMBL/GenBank/DDBJ databases">
        <title>Interaction between co-microsymbionts with complementary sets of symbiotic genes in legume-rhizobium systems.</title>
        <authorList>
            <person name="Safronova V."/>
            <person name="Sazanova A."/>
            <person name="Afonin A."/>
            <person name="Chirak E."/>
        </authorList>
    </citation>
    <scope>NUCLEOTIDE SEQUENCE [LARGE SCALE GENOMIC DNA]</scope>
    <source>
        <strain evidence="5 6">A18/4-1</strain>
    </source>
</reference>
<sequence length="175" mass="18870">MTAMRSALPDLIRTERLTLRAPAITDLADLVALANNWQVVEPTAVMPFPYSEDDGRAFLATIGDADTPRAYAIANGDDRLMGVVSLKFAQGKAPELGYWLGQPYWGKGYAPEAATGLVQAASASGIAEINARVLESNAASIRVLQKAGFTIVEHTHSVVERHRGKPLLIMAWRAP</sequence>
<dbReference type="InterPro" id="IPR051531">
    <property type="entry name" value="N-acetyltransferase"/>
</dbReference>
<evidence type="ECO:0000313" key="6">
    <source>
        <dbReference type="Proteomes" id="UP001061862"/>
    </source>
</evidence>
<dbReference type="Pfam" id="PF13302">
    <property type="entry name" value="Acetyltransf_3"/>
    <property type="match status" value="1"/>
</dbReference>
<proteinExistence type="inferred from homology"/>
<dbReference type="PANTHER" id="PTHR43792:SF8">
    <property type="entry name" value="[RIBOSOMAL PROTEIN US5]-ALANINE N-ACETYLTRANSFERASE"/>
    <property type="match status" value="1"/>
</dbReference>
<dbReference type="EMBL" id="CP104965">
    <property type="protein sequence ID" value="UXN71532.1"/>
    <property type="molecule type" value="Genomic_DNA"/>
</dbReference>
<gene>
    <name evidence="5" type="ORF">N8A98_10265</name>
</gene>
<dbReference type="InterPro" id="IPR000182">
    <property type="entry name" value="GNAT_dom"/>
</dbReference>
<protein>
    <submittedName>
        <fullName evidence="5">GNAT family N-acetyltransferase</fullName>
    </submittedName>
</protein>
<organism evidence="5 6">
    <name type="scientific">Devosia neptuniae</name>
    <dbReference type="NCBI Taxonomy" id="191302"/>
    <lineage>
        <taxon>Bacteria</taxon>
        <taxon>Pseudomonadati</taxon>
        <taxon>Pseudomonadota</taxon>
        <taxon>Alphaproteobacteria</taxon>
        <taxon>Hyphomicrobiales</taxon>
        <taxon>Devosiaceae</taxon>
        <taxon>Devosia</taxon>
    </lineage>
</organism>
<evidence type="ECO:0000256" key="1">
    <source>
        <dbReference type="ARBA" id="ARBA00022679"/>
    </source>
</evidence>
<keyword evidence="1" id="KW-0808">Transferase</keyword>
<dbReference type="InterPro" id="IPR016181">
    <property type="entry name" value="Acyl_CoA_acyltransferase"/>
</dbReference>
<dbReference type="SUPFAM" id="SSF55729">
    <property type="entry name" value="Acyl-CoA N-acyltransferases (Nat)"/>
    <property type="match status" value="1"/>
</dbReference>
<dbReference type="PANTHER" id="PTHR43792">
    <property type="entry name" value="GNAT FAMILY, PUTATIVE (AFU_ORTHOLOGUE AFUA_3G00765)-RELATED-RELATED"/>
    <property type="match status" value="1"/>
</dbReference>
<keyword evidence="6" id="KW-1185">Reference proteome</keyword>
<evidence type="ECO:0000256" key="2">
    <source>
        <dbReference type="ARBA" id="ARBA00023315"/>
    </source>
</evidence>
<dbReference type="PROSITE" id="PS51186">
    <property type="entry name" value="GNAT"/>
    <property type="match status" value="1"/>
</dbReference>
<comment type="similarity">
    <text evidence="3">Belongs to the acetyltransferase family. RimJ subfamily.</text>
</comment>
<feature type="domain" description="N-acetyltransferase" evidence="4">
    <location>
        <begin position="17"/>
        <end position="175"/>
    </location>
</feature>
<evidence type="ECO:0000313" key="5">
    <source>
        <dbReference type="EMBL" id="UXN71532.1"/>
    </source>
</evidence>
<evidence type="ECO:0000259" key="4">
    <source>
        <dbReference type="PROSITE" id="PS51186"/>
    </source>
</evidence>
<dbReference type="Gene3D" id="3.40.630.30">
    <property type="match status" value="1"/>
</dbReference>
<evidence type="ECO:0000256" key="3">
    <source>
        <dbReference type="ARBA" id="ARBA00038502"/>
    </source>
</evidence>
<accession>A0ABY6CJJ7</accession>
<name>A0ABY6CJJ7_9HYPH</name>
<dbReference type="Proteomes" id="UP001061862">
    <property type="component" value="Chromosome"/>
</dbReference>